<organism evidence="1 2">
    <name type="scientific">Toxoplasma gondii TgCATBr9</name>
    <dbReference type="NCBI Taxonomy" id="943120"/>
    <lineage>
        <taxon>Eukaryota</taxon>
        <taxon>Sar</taxon>
        <taxon>Alveolata</taxon>
        <taxon>Apicomplexa</taxon>
        <taxon>Conoidasida</taxon>
        <taxon>Coccidia</taxon>
        <taxon>Eucoccidiorida</taxon>
        <taxon>Eimeriorina</taxon>
        <taxon>Sarcocystidae</taxon>
        <taxon>Toxoplasma</taxon>
    </lineage>
</organism>
<evidence type="ECO:0000313" key="2">
    <source>
        <dbReference type="Proteomes" id="UP000244488"/>
    </source>
</evidence>
<dbReference type="EMBL" id="AFHV02002113">
    <property type="protein sequence ID" value="PUA87285.1"/>
    <property type="molecule type" value="Genomic_DNA"/>
</dbReference>
<gene>
    <name evidence="1" type="ORF">TGBR9_383050</name>
</gene>
<dbReference type="Proteomes" id="UP000244488">
    <property type="component" value="Unassembled WGS sequence"/>
</dbReference>
<evidence type="ECO:0000313" key="1">
    <source>
        <dbReference type="EMBL" id="PUA87285.1"/>
    </source>
</evidence>
<reference evidence="1 2" key="1">
    <citation type="journal article" date="2016" name="Nat. Commun.">
        <title>Local admixture of amplified and diversified secreted pathogenesis determinants shapes mosaic Toxoplasma gondii genomes.</title>
        <authorList>
            <person name="Lorenzi H."/>
            <person name="Khan A."/>
            <person name="Behnke M.S."/>
            <person name="Namasivayam S."/>
            <person name="Swapna L.S."/>
            <person name="Hadjithomas M."/>
            <person name="Karamycheva S."/>
            <person name="Pinney D."/>
            <person name="Brunk B.P."/>
            <person name="Ajioka J.W."/>
            <person name="Ajzenberg D."/>
            <person name="Boothroyd J.C."/>
            <person name="Boyle J.P."/>
            <person name="Darde M.L."/>
            <person name="Diaz-Miranda M.A."/>
            <person name="Dubey J.P."/>
            <person name="Fritz H.M."/>
            <person name="Gennari S.M."/>
            <person name="Gregory B.D."/>
            <person name="Kim K."/>
            <person name="Saeij J.P."/>
            <person name="Su C."/>
            <person name="White M.W."/>
            <person name="Zhu X.Q."/>
            <person name="Howe D.K."/>
            <person name="Rosenthal B.M."/>
            <person name="Grigg M.E."/>
            <person name="Parkinson J."/>
            <person name="Liu L."/>
            <person name="Kissinger J.C."/>
            <person name="Roos D.S."/>
            <person name="Sibley L.D."/>
        </authorList>
    </citation>
    <scope>NUCLEOTIDE SEQUENCE [LARGE SCALE GENOMIC DNA]</scope>
    <source>
        <strain evidence="1 2">TgCATBr9</strain>
    </source>
</reference>
<protein>
    <submittedName>
        <fullName evidence="1">Uncharacterized protein</fullName>
    </submittedName>
</protein>
<sequence>MSPLFLRFVRFFVRVCSRPASSRAFASLCRLSRCIFLCTRSFSSIARRLFCSLHALHFPPSLSCLRPRLTTSKLSSSSFTAWTAACRRKPLPSMSLPVHIGTT</sequence>
<dbReference type="AlphaFoldDB" id="A0A2T6IPL6"/>
<accession>A0A2T6IPL6</accession>
<dbReference type="VEuPathDB" id="ToxoDB:TGBR9_383050"/>
<proteinExistence type="predicted"/>
<name>A0A2T6IPL6_TOXGO</name>
<comment type="caution">
    <text evidence="1">The sequence shown here is derived from an EMBL/GenBank/DDBJ whole genome shotgun (WGS) entry which is preliminary data.</text>
</comment>